<dbReference type="EMBL" id="SDMP01000001">
    <property type="protein sequence ID" value="RYR78990.1"/>
    <property type="molecule type" value="Genomic_DNA"/>
</dbReference>
<keyword evidence="4" id="KW-1185">Reference proteome</keyword>
<protein>
    <recommendedName>
        <fullName evidence="2">DUF8040 domain-containing protein</fullName>
    </recommendedName>
</protein>
<proteinExistence type="predicted"/>
<evidence type="ECO:0000259" key="2">
    <source>
        <dbReference type="Pfam" id="PF26138"/>
    </source>
</evidence>
<keyword evidence="1" id="KW-0812">Transmembrane</keyword>
<feature type="domain" description="DUF8040" evidence="2">
    <location>
        <begin position="62"/>
        <end position="118"/>
    </location>
</feature>
<dbReference type="AlphaFoldDB" id="A0A445EU29"/>
<organism evidence="3 4">
    <name type="scientific">Arachis hypogaea</name>
    <name type="common">Peanut</name>
    <dbReference type="NCBI Taxonomy" id="3818"/>
    <lineage>
        <taxon>Eukaryota</taxon>
        <taxon>Viridiplantae</taxon>
        <taxon>Streptophyta</taxon>
        <taxon>Embryophyta</taxon>
        <taxon>Tracheophyta</taxon>
        <taxon>Spermatophyta</taxon>
        <taxon>Magnoliopsida</taxon>
        <taxon>eudicotyledons</taxon>
        <taxon>Gunneridae</taxon>
        <taxon>Pentapetalae</taxon>
        <taxon>rosids</taxon>
        <taxon>fabids</taxon>
        <taxon>Fabales</taxon>
        <taxon>Fabaceae</taxon>
        <taxon>Papilionoideae</taxon>
        <taxon>50 kb inversion clade</taxon>
        <taxon>dalbergioids sensu lato</taxon>
        <taxon>Dalbergieae</taxon>
        <taxon>Pterocarpus clade</taxon>
        <taxon>Arachis</taxon>
    </lineage>
</organism>
<evidence type="ECO:0000256" key="1">
    <source>
        <dbReference type="SAM" id="Phobius"/>
    </source>
</evidence>
<gene>
    <name evidence="3" type="ORF">Ahy_A01g003849</name>
</gene>
<accession>A0A445EU29</accession>
<evidence type="ECO:0000313" key="3">
    <source>
        <dbReference type="EMBL" id="RYR78990.1"/>
    </source>
</evidence>
<reference evidence="3 4" key="1">
    <citation type="submission" date="2019-01" db="EMBL/GenBank/DDBJ databases">
        <title>Sequencing of cultivated peanut Arachis hypogaea provides insights into genome evolution and oil improvement.</title>
        <authorList>
            <person name="Chen X."/>
        </authorList>
    </citation>
    <scope>NUCLEOTIDE SEQUENCE [LARGE SCALE GENOMIC DNA]</scope>
    <source>
        <strain evidence="4">cv. Fuhuasheng</strain>
        <tissue evidence="3">Leaves</tissue>
    </source>
</reference>
<dbReference type="Proteomes" id="UP000289738">
    <property type="component" value="Chromosome A01"/>
</dbReference>
<keyword evidence="1" id="KW-1133">Transmembrane helix</keyword>
<dbReference type="InterPro" id="IPR058353">
    <property type="entry name" value="DUF8040"/>
</dbReference>
<feature type="transmembrane region" description="Helical" evidence="1">
    <location>
        <begin position="24"/>
        <end position="46"/>
    </location>
</feature>
<evidence type="ECO:0000313" key="4">
    <source>
        <dbReference type="Proteomes" id="UP000289738"/>
    </source>
</evidence>
<sequence length="118" mass="13904">MERSEIIKRFVCFYEELRSNHEDLILFFVLTLFVYFMDTSIGQLSLDRRMNSRIRCEALERIVGEGDRNCIWELRMNTNAFANLCELLQVQRGLKEDSHVSLSEQVATFLIILAHKKS</sequence>
<comment type="caution">
    <text evidence="3">The sequence shown here is derived from an EMBL/GenBank/DDBJ whole genome shotgun (WGS) entry which is preliminary data.</text>
</comment>
<dbReference type="Pfam" id="PF26138">
    <property type="entry name" value="DUF8040"/>
    <property type="match status" value="1"/>
</dbReference>
<keyword evidence="1" id="KW-0472">Membrane</keyword>
<name>A0A445EU29_ARAHY</name>